<reference evidence="8" key="1">
    <citation type="submission" date="2021-02" db="EMBL/GenBank/DDBJ databases">
        <authorList>
            <person name="Nowell W R."/>
        </authorList>
    </citation>
    <scope>NUCLEOTIDE SEQUENCE</scope>
</reference>
<keyword evidence="3 4" id="KW-1015">Disulfide bond</keyword>
<evidence type="ECO:0000256" key="1">
    <source>
        <dbReference type="ARBA" id="ARBA00022536"/>
    </source>
</evidence>
<evidence type="ECO:0000256" key="2">
    <source>
        <dbReference type="ARBA" id="ARBA00022737"/>
    </source>
</evidence>
<accession>A0A818T0U8</accession>
<comment type="caution">
    <text evidence="8">The sequence shown here is derived from an EMBL/GenBank/DDBJ whole genome shotgun (WGS) entry which is preliminary data.</text>
</comment>
<dbReference type="Proteomes" id="UP000663836">
    <property type="component" value="Unassembled WGS sequence"/>
</dbReference>
<comment type="caution">
    <text evidence="4">Lacks conserved residue(s) required for the propagation of feature annotation.</text>
</comment>
<evidence type="ECO:0000313" key="7">
    <source>
        <dbReference type="EMBL" id="CAF1130124.1"/>
    </source>
</evidence>
<feature type="domain" description="EGF-like" evidence="6">
    <location>
        <begin position="118"/>
        <end position="158"/>
    </location>
</feature>
<evidence type="ECO:0000313" key="9">
    <source>
        <dbReference type="Proteomes" id="UP000663836"/>
    </source>
</evidence>
<keyword evidence="5" id="KW-1133">Transmembrane helix</keyword>
<feature type="disulfide bond" evidence="4">
    <location>
        <begin position="194"/>
        <end position="203"/>
    </location>
</feature>
<dbReference type="Proteomes" id="UP000663864">
    <property type="component" value="Unassembled WGS sequence"/>
</dbReference>
<dbReference type="EMBL" id="CAJNOT010001022">
    <property type="protein sequence ID" value="CAF1130124.1"/>
    <property type="molecule type" value="Genomic_DNA"/>
</dbReference>
<sequence length="325" mass="37308">MTIVFSTTNITETIIDIYSDNITVKWEIFYINKCENKITISLSPFICIFSVNYLEVADMSCLKEKKLTFDQTICPVTTFQPIVLTTEEIQTTKSTTKSPRGQYECEDTNYIGSYCNVTNDICKMSQPCRNQGICYFNETFPLQDMCKCSIGYSGYDCEYDNRICKNNTCWHDGNCVEMNGTVSLNNKTTFKCICKPGYDGSQCELISDMCINIKCENKGVCISSNLSWKCYCLDSSLYSGKYCEKISTSLIIKQILSKSFASVAIVAIIAVFLFVIIMDILKYVFKIDPVDRERRLMKLKQKKKYLNKNRKKPREKVALKVFYIS</sequence>
<dbReference type="InterPro" id="IPR000742">
    <property type="entry name" value="EGF"/>
</dbReference>
<evidence type="ECO:0000256" key="5">
    <source>
        <dbReference type="SAM" id="Phobius"/>
    </source>
</evidence>
<proteinExistence type="predicted"/>
<dbReference type="Gene3D" id="2.10.25.10">
    <property type="entry name" value="Laminin"/>
    <property type="match status" value="2"/>
</dbReference>
<feature type="disulfide bond" evidence="4">
    <location>
        <begin position="148"/>
        <end position="157"/>
    </location>
</feature>
<dbReference type="SUPFAM" id="SSF57196">
    <property type="entry name" value="EGF/Laminin"/>
    <property type="match status" value="2"/>
</dbReference>
<keyword evidence="5" id="KW-0812">Transmembrane</keyword>
<evidence type="ECO:0000313" key="8">
    <source>
        <dbReference type="EMBL" id="CAF3676291.1"/>
    </source>
</evidence>
<dbReference type="AlphaFoldDB" id="A0A818T0U8"/>
<dbReference type="EMBL" id="CAJOBD010000482">
    <property type="protein sequence ID" value="CAF3676291.1"/>
    <property type="molecule type" value="Genomic_DNA"/>
</dbReference>
<dbReference type="Pfam" id="PF00008">
    <property type="entry name" value="EGF"/>
    <property type="match status" value="1"/>
</dbReference>
<evidence type="ECO:0000256" key="3">
    <source>
        <dbReference type="ARBA" id="ARBA00023157"/>
    </source>
</evidence>
<dbReference type="PROSITE" id="PS50026">
    <property type="entry name" value="EGF_3"/>
    <property type="match status" value="3"/>
</dbReference>
<organism evidence="8 9">
    <name type="scientific">Rotaria sordida</name>
    <dbReference type="NCBI Taxonomy" id="392033"/>
    <lineage>
        <taxon>Eukaryota</taxon>
        <taxon>Metazoa</taxon>
        <taxon>Spiralia</taxon>
        <taxon>Gnathifera</taxon>
        <taxon>Rotifera</taxon>
        <taxon>Eurotatoria</taxon>
        <taxon>Bdelloidea</taxon>
        <taxon>Philodinida</taxon>
        <taxon>Philodinidae</taxon>
        <taxon>Rotaria</taxon>
    </lineage>
</organism>
<feature type="domain" description="EGF-like" evidence="6">
    <location>
        <begin position="160"/>
        <end position="204"/>
    </location>
</feature>
<evidence type="ECO:0000256" key="4">
    <source>
        <dbReference type="PROSITE-ProRule" id="PRU00076"/>
    </source>
</evidence>
<evidence type="ECO:0000259" key="6">
    <source>
        <dbReference type="PROSITE" id="PS50026"/>
    </source>
</evidence>
<keyword evidence="2" id="KW-0677">Repeat</keyword>
<dbReference type="InterPro" id="IPR051022">
    <property type="entry name" value="Notch_Cell-Fate_Det"/>
</dbReference>
<keyword evidence="1 4" id="KW-0245">EGF-like domain</keyword>
<feature type="transmembrane region" description="Helical" evidence="5">
    <location>
        <begin position="260"/>
        <end position="285"/>
    </location>
</feature>
<dbReference type="PROSITE" id="PS01186">
    <property type="entry name" value="EGF_2"/>
    <property type="match status" value="2"/>
</dbReference>
<keyword evidence="5" id="KW-0472">Membrane</keyword>
<dbReference type="PROSITE" id="PS00022">
    <property type="entry name" value="EGF_1"/>
    <property type="match status" value="2"/>
</dbReference>
<protein>
    <recommendedName>
        <fullName evidence="6">EGF-like domain-containing protein</fullName>
    </recommendedName>
</protein>
<name>A0A818T0U8_9BILA</name>
<dbReference type="SMART" id="SM00181">
    <property type="entry name" value="EGF"/>
    <property type="match status" value="3"/>
</dbReference>
<feature type="domain" description="EGF-like" evidence="6">
    <location>
        <begin position="206"/>
        <end position="244"/>
    </location>
</feature>
<dbReference type="PANTHER" id="PTHR24049">
    <property type="entry name" value="CRUMBS FAMILY MEMBER"/>
    <property type="match status" value="1"/>
</dbReference>
<gene>
    <name evidence="8" type="ORF">JBS370_LOCUS7891</name>
    <name evidence="7" type="ORF">ZHD862_LOCUS19095</name>
</gene>